<gene>
    <name evidence="1" type="ORF">Ocin01_19427</name>
</gene>
<dbReference type="AlphaFoldDB" id="A0A1D2M2Q6"/>
<dbReference type="Proteomes" id="UP000094527">
    <property type="component" value="Unassembled WGS sequence"/>
</dbReference>
<evidence type="ECO:0000313" key="2">
    <source>
        <dbReference type="Proteomes" id="UP000094527"/>
    </source>
</evidence>
<dbReference type="EMBL" id="LJIJ01005757">
    <property type="protein sequence ID" value="ODM87255.1"/>
    <property type="molecule type" value="Genomic_DNA"/>
</dbReference>
<comment type="caution">
    <text evidence="1">The sequence shown here is derived from an EMBL/GenBank/DDBJ whole genome shotgun (WGS) entry which is preliminary data.</text>
</comment>
<accession>A0A1D2M2Q6</accession>
<proteinExistence type="predicted"/>
<reference evidence="1 2" key="1">
    <citation type="journal article" date="2016" name="Genome Biol. Evol.">
        <title>Gene Family Evolution Reflects Adaptation to Soil Environmental Stressors in the Genome of the Collembolan Orchesella cincta.</title>
        <authorList>
            <person name="Faddeeva-Vakhrusheva A."/>
            <person name="Derks M.F."/>
            <person name="Anvar S.Y."/>
            <person name="Agamennone V."/>
            <person name="Suring W."/>
            <person name="Smit S."/>
            <person name="van Straalen N.M."/>
            <person name="Roelofs D."/>
        </authorList>
    </citation>
    <scope>NUCLEOTIDE SEQUENCE [LARGE SCALE GENOMIC DNA]</scope>
    <source>
        <tissue evidence="1">Mixed pool</tissue>
    </source>
</reference>
<organism evidence="1 2">
    <name type="scientific">Orchesella cincta</name>
    <name type="common">Springtail</name>
    <name type="synonym">Podura cincta</name>
    <dbReference type="NCBI Taxonomy" id="48709"/>
    <lineage>
        <taxon>Eukaryota</taxon>
        <taxon>Metazoa</taxon>
        <taxon>Ecdysozoa</taxon>
        <taxon>Arthropoda</taxon>
        <taxon>Hexapoda</taxon>
        <taxon>Collembola</taxon>
        <taxon>Entomobryomorpha</taxon>
        <taxon>Entomobryoidea</taxon>
        <taxon>Orchesellidae</taxon>
        <taxon>Orchesellinae</taxon>
        <taxon>Orchesella</taxon>
    </lineage>
</organism>
<sequence>MIRLSILRSQDVLNRNVVAETKKEDAFLNFLPHLPTPTINSILLEFSTLMLQLGKLFYDPDYNAVVLYTLSYDNTRENCTDGVCRNINHKMILPDWVYGGLSHNRVQLDIQPTNFSYSLKIPHAYLISDTYQYELTDVDNGNKEVYLGLQLSIWNNEFALSGNLEFHSFTRWKNGEQSELQEYKVDAAPQIMEMWAAVDQDGISFERKYEQQIQDLLNSYLSDGGLIH</sequence>
<name>A0A1D2M2Q6_ORCCI</name>
<protein>
    <submittedName>
        <fullName evidence="1">Uncharacterized protein</fullName>
    </submittedName>
</protein>
<keyword evidence="2" id="KW-1185">Reference proteome</keyword>
<evidence type="ECO:0000313" key="1">
    <source>
        <dbReference type="EMBL" id="ODM87255.1"/>
    </source>
</evidence>